<dbReference type="Pfam" id="PF04616">
    <property type="entry name" value="Glyco_hydro_43"/>
    <property type="match status" value="1"/>
</dbReference>
<dbReference type="EMBL" id="BLLK01000069">
    <property type="protein sequence ID" value="GFH60029.1"/>
    <property type="molecule type" value="Genomic_DNA"/>
</dbReference>
<dbReference type="PANTHER" id="PTHR22925">
    <property type="entry name" value="GLYCOSYL HYDROLASE 43 FAMILY MEMBER"/>
    <property type="match status" value="1"/>
</dbReference>
<evidence type="ECO:0000256" key="2">
    <source>
        <dbReference type="ARBA" id="ARBA00022801"/>
    </source>
</evidence>
<dbReference type="Gene3D" id="2.115.10.20">
    <property type="entry name" value="Glycosyl hydrolase domain, family 43"/>
    <property type="match status" value="1"/>
</dbReference>
<protein>
    <submittedName>
        <fullName evidence="5">Uncharacterized protein</fullName>
    </submittedName>
</protein>
<evidence type="ECO:0000256" key="4">
    <source>
        <dbReference type="RuleBase" id="RU361187"/>
    </source>
</evidence>
<keyword evidence="2 4" id="KW-0378">Hydrolase</keyword>
<dbReference type="Proteomes" id="UP001054902">
    <property type="component" value="Unassembled WGS sequence"/>
</dbReference>
<dbReference type="GO" id="GO:0004553">
    <property type="term" value="F:hydrolase activity, hydrolyzing O-glycosyl compounds"/>
    <property type="evidence" value="ECO:0007669"/>
    <property type="project" value="InterPro"/>
</dbReference>
<evidence type="ECO:0000256" key="3">
    <source>
        <dbReference type="ARBA" id="ARBA00023295"/>
    </source>
</evidence>
<comment type="similarity">
    <text evidence="1 4">Belongs to the glycosyl hydrolase 43 family.</text>
</comment>
<reference evidence="5 6" key="1">
    <citation type="journal article" date="2021" name="Sci. Rep.">
        <title>The genome of the diatom Chaetoceros tenuissimus carries an ancient integrated fragment of an extant virus.</title>
        <authorList>
            <person name="Hongo Y."/>
            <person name="Kimura K."/>
            <person name="Takaki Y."/>
            <person name="Yoshida Y."/>
            <person name="Baba S."/>
            <person name="Kobayashi G."/>
            <person name="Nagasaki K."/>
            <person name="Hano T."/>
            <person name="Tomaru Y."/>
        </authorList>
    </citation>
    <scope>NUCLEOTIDE SEQUENCE [LARGE SCALE GENOMIC DNA]</scope>
    <source>
        <strain evidence="5 6">NIES-3715</strain>
    </source>
</reference>
<dbReference type="SUPFAM" id="SSF75005">
    <property type="entry name" value="Arabinanase/levansucrase/invertase"/>
    <property type="match status" value="1"/>
</dbReference>
<evidence type="ECO:0000313" key="5">
    <source>
        <dbReference type="EMBL" id="GFH60029.1"/>
    </source>
</evidence>
<accession>A0AAD3DCB2</accession>
<proteinExistence type="inferred from homology"/>
<dbReference type="InterPro" id="IPR006710">
    <property type="entry name" value="Glyco_hydro_43"/>
</dbReference>
<evidence type="ECO:0000256" key="1">
    <source>
        <dbReference type="ARBA" id="ARBA00009865"/>
    </source>
</evidence>
<organism evidence="5 6">
    <name type="scientific">Chaetoceros tenuissimus</name>
    <dbReference type="NCBI Taxonomy" id="426638"/>
    <lineage>
        <taxon>Eukaryota</taxon>
        <taxon>Sar</taxon>
        <taxon>Stramenopiles</taxon>
        <taxon>Ochrophyta</taxon>
        <taxon>Bacillariophyta</taxon>
        <taxon>Coscinodiscophyceae</taxon>
        <taxon>Chaetocerotophycidae</taxon>
        <taxon>Chaetocerotales</taxon>
        <taxon>Chaetocerotaceae</taxon>
        <taxon>Chaetoceros</taxon>
    </lineage>
</organism>
<sequence length="339" mass="39681">MLNKNYKEEYDTQFDPTSTTITNDEPWYDNHGNIIETGRGGKISYFDGYYYWIGSQPHSQWNQGGDVFLYRSKTLGSNSWTFVRKVYENQGRGETTANCQIHKHPILNTYVIHCKGRNFLVSTNGLDGEFQKIIPKPRDPSHLVKEGWNWGANSVFLDDDGSMYMVASRKITPESRSGFIYRLRSDWLDFHETDPIVVQFPWRNREALSLLKTDGWYYLLASGTRGWRPSPTRWKRSRTIVGLKDAEESEVVMHSGDDDFDSMGCQFRFLMEIEKGKWIFGGSRHPDEDPATFFDATKGREVFCPMRFIDGVPHVYWKYKFQWDTYNYDSGDYDLHEEV</sequence>
<keyword evidence="6" id="KW-1185">Reference proteome</keyword>
<dbReference type="InterPro" id="IPR023296">
    <property type="entry name" value="Glyco_hydro_beta-prop_sf"/>
</dbReference>
<dbReference type="PANTHER" id="PTHR22925:SF3">
    <property type="entry name" value="GLYCOSYL HYDROLASE FAMILY PROTEIN 43"/>
    <property type="match status" value="1"/>
</dbReference>
<evidence type="ECO:0000313" key="6">
    <source>
        <dbReference type="Proteomes" id="UP001054902"/>
    </source>
</evidence>
<gene>
    <name evidence="5" type="ORF">CTEN210_16505</name>
</gene>
<dbReference type="GO" id="GO:0005975">
    <property type="term" value="P:carbohydrate metabolic process"/>
    <property type="evidence" value="ECO:0007669"/>
    <property type="project" value="InterPro"/>
</dbReference>
<dbReference type="AlphaFoldDB" id="A0AAD3DCB2"/>
<comment type="caution">
    <text evidence="5">The sequence shown here is derived from an EMBL/GenBank/DDBJ whole genome shotgun (WGS) entry which is preliminary data.</text>
</comment>
<name>A0AAD3DCB2_9STRA</name>
<keyword evidence="3 4" id="KW-0326">Glycosidase</keyword>